<evidence type="ECO:0000259" key="4">
    <source>
        <dbReference type="Pfam" id="PF01571"/>
    </source>
</evidence>
<dbReference type="InterPro" id="IPR028896">
    <property type="entry name" value="GcvT/YgfZ/DmdA"/>
</dbReference>
<dbReference type="InterPro" id="IPR013977">
    <property type="entry name" value="GcvT_C"/>
</dbReference>
<dbReference type="Gene3D" id="3.30.70.1400">
    <property type="entry name" value="Aminomethyltransferase beta-barrel domains"/>
    <property type="match status" value="1"/>
</dbReference>
<dbReference type="Gene3D" id="2.40.30.110">
    <property type="entry name" value="Aminomethyltransferase beta-barrel domains"/>
    <property type="match status" value="1"/>
</dbReference>
<feature type="domain" description="Aminomethyltransferase C-terminal" evidence="5">
    <location>
        <begin position="731"/>
        <end position="814"/>
    </location>
</feature>
<organism evidence="7 8">
    <name type="scientific">Neorhizobium lilium</name>
    <dbReference type="NCBI Taxonomy" id="2503024"/>
    <lineage>
        <taxon>Bacteria</taxon>
        <taxon>Pseudomonadati</taxon>
        <taxon>Pseudomonadota</taxon>
        <taxon>Alphaproteobacteria</taxon>
        <taxon>Hyphomicrobiales</taxon>
        <taxon>Rhizobiaceae</taxon>
        <taxon>Rhizobium/Agrobacterium group</taxon>
        <taxon>Neorhizobium</taxon>
    </lineage>
</organism>
<feature type="domain" description="FAD dependent oxidoreductase central" evidence="6">
    <location>
        <begin position="379"/>
        <end position="434"/>
    </location>
</feature>
<keyword evidence="2" id="KW-0560">Oxidoreductase</keyword>
<dbReference type="InterPro" id="IPR032503">
    <property type="entry name" value="FAO_M"/>
</dbReference>
<evidence type="ECO:0000259" key="6">
    <source>
        <dbReference type="Pfam" id="PF16350"/>
    </source>
</evidence>
<dbReference type="Gene3D" id="3.30.9.10">
    <property type="entry name" value="D-Amino Acid Oxidase, subunit A, domain 2"/>
    <property type="match status" value="1"/>
</dbReference>
<dbReference type="SUPFAM" id="SSF101790">
    <property type="entry name" value="Aminomethyltransferase beta-barrel domain"/>
    <property type="match status" value="1"/>
</dbReference>
<dbReference type="InterPro" id="IPR029043">
    <property type="entry name" value="GcvT/YgfZ_C"/>
</dbReference>
<evidence type="ECO:0000259" key="3">
    <source>
        <dbReference type="Pfam" id="PF01266"/>
    </source>
</evidence>
<keyword evidence="8" id="KW-1185">Reference proteome</keyword>
<evidence type="ECO:0000256" key="1">
    <source>
        <dbReference type="ARBA" id="ARBA00008609"/>
    </source>
</evidence>
<dbReference type="Pfam" id="PF01571">
    <property type="entry name" value="GCV_T"/>
    <property type="match status" value="1"/>
</dbReference>
<dbReference type="EMBL" id="SBIP01000001">
    <property type="protein sequence ID" value="RWX81910.1"/>
    <property type="molecule type" value="Genomic_DNA"/>
</dbReference>
<dbReference type="InterPro" id="IPR027266">
    <property type="entry name" value="TrmE/GcvT-like"/>
</dbReference>
<dbReference type="InterPro" id="IPR036188">
    <property type="entry name" value="FAD/NAD-bd_sf"/>
</dbReference>
<evidence type="ECO:0000313" key="7">
    <source>
        <dbReference type="EMBL" id="RWX81910.1"/>
    </source>
</evidence>
<dbReference type="InterPro" id="IPR006076">
    <property type="entry name" value="FAD-dep_OxRdtase"/>
</dbReference>
<name>A0A3S3RQE2_9HYPH</name>
<dbReference type="PANTHER" id="PTHR43757">
    <property type="entry name" value="AMINOMETHYLTRANSFERASE"/>
    <property type="match status" value="1"/>
</dbReference>
<dbReference type="SUPFAM" id="SSF54373">
    <property type="entry name" value="FAD-linked reductases, C-terminal domain"/>
    <property type="match status" value="1"/>
</dbReference>
<dbReference type="PANTHER" id="PTHR43757:SF15">
    <property type="entry name" value="PYRUVATE DEHYDROGENASE PHOSPHATASE REGULATORY SUBUNIT, MITOCHONDRIAL-LIKE"/>
    <property type="match status" value="1"/>
</dbReference>
<dbReference type="Proteomes" id="UP000287687">
    <property type="component" value="Unassembled WGS sequence"/>
</dbReference>
<dbReference type="InterPro" id="IPR006222">
    <property type="entry name" value="GCVT_N"/>
</dbReference>
<dbReference type="SUPFAM" id="SSF51905">
    <property type="entry name" value="FAD/NAD(P)-binding domain"/>
    <property type="match status" value="1"/>
</dbReference>
<reference evidence="7 8" key="1">
    <citation type="submission" date="2019-01" db="EMBL/GenBank/DDBJ databases">
        <title>The draft genome of Rhizobium sp. 24NR.</title>
        <authorList>
            <person name="Liu L."/>
            <person name="Liang L."/>
            <person name="Shi S."/>
            <person name="Xu L."/>
            <person name="Wang X."/>
            <person name="Li L."/>
            <person name="Zhang X."/>
        </authorList>
    </citation>
    <scope>NUCLEOTIDE SEQUENCE [LARGE SCALE GENOMIC DNA]</scope>
    <source>
        <strain evidence="7 8">24NR</strain>
    </source>
</reference>
<proteinExistence type="inferred from homology"/>
<dbReference type="GO" id="GO:0016491">
    <property type="term" value="F:oxidoreductase activity"/>
    <property type="evidence" value="ECO:0007669"/>
    <property type="project" value="UniProtKB-KW"/>
</dbReference>
<comment type="caution">
    <text evidence="7">The sequence shown here is derived from an EMBL/GenBank/DDBJ whole genome shotgun (WGS) entry which is preliminary data.</text>
</comment>
<dbReference type="OrthoDB" id="9804379at2"/>
<dbReference type="SUPFAM" id="SSF103025">
    <property type="entry name" value="Folate-binding domain"/>
    <property type="match status" value="1"/>
</dbReference>
<dbReference type="Gene3D" id="3.30.1360.120">
    <property type="entry name" value="Probable tRNA modification gtpase trme, domain 1"/>
    <property type="match status" value="1"/>
</dbReference>
<gene>
    <name evidence="7" type="ORF">EPK99_05635</name>
</gene>
<feature type="domain" description="GCVT N-terminal" evidence="4">
    <location>
        <begin position="436"/>
        <end position="712"/>
    </location>
</feature>
<dbReference type="Gene3D" id="3.50.50.60">
    <property type="entry name" value="FAD/NAD(P)-binding domain"/>
    <property type="match status" value="1"/>
</dbReference>
<protein>
    <submittedName>
        <fullName evidence="7">FAD-dependent oxidoreductase</fullName>
    </submittedName>
</protein>
<dbReference type="PROSITE" id="PS51257">
    <property type="entry name" value="PROKAR_LIPOPROTEIN"/>
    <property type="match status" value="1"/>
</dbReference>
<dbReference type="Pfam" id="PF01266">
    <property type="entry name" value="DAO"/>
    <property type="match status" value="1"/>
</dbReference>
<comment type="similarity">
    <text evidence="1">Belongs to the GcvT family.</text>
</comment>
<dbReference type="Pfam" id="PF08669">
    <property type="entry name" value="GCV_T_C"/>
    <property type="match status" value="1"/>
</dbReference>
<evidence type="ECO:0000256" key="2">
    <source>
        <dbReference type="ARBA" id="ARBA00023002"/>
    </source>
</evidence>
<accession>A0A3S3RQE2</accession>
<sequence>MNTLNAKKTIPAKARAVIIGGGVSGCSVAYHLAKLGWTDVVLLERKQLTSGTTWHAAGLIGQLRASQNMTRLAKYSADLYVKLEAETGIGTGMKQNGSMTVALTEERKEEIYRQASLARAFNVDVREISPDEAKAMYPHLNIGDVKAAVHLPLDGQCDPANIAMALAKGARQNGATIIEGVKVIEVLTKDGKVTGVVCEQAGERVTIETENVVNCAGMWGRDLAARSGVTVPLHACEHFYIVTEPIAGLKQLPVLRVPDECTYYKEDAGKMLVGAFELQAKPWPPKGEKISEDFCFDQLPEDFDHFQPILEMAINRMPMLETAGIHTFFNGPESFTPDDRYYLGEAPEIKGYWVAAGYNSIGIVSSGGAGMALAQWMNDGEPPFDLWEVDIRRAQPFQKNRLYLKNRVTETLGLLYADHFPYRQMATARGVRRSPIHEHLKARGAVFGEVAGWERANWFAREGQERQYRYSWNRQNWFDNQHDEHMAVRTGVGLFDMTSFGKIRVEGRDACRFLNRLCANQIDGPNGRIVYTQMLNRKGGIESDLTVTRLSETAFLLVVPGATLQRDLAWLRKNLGDEFAVITDVTAAESVFCLMGPKSRELIQRLSPNDFSNEAHPFGTAQEIEIGMGLARAHRVTYVGELGWELYVSSDQAAHVFEALEEAGTDMGLTLCGLHTLDSCRIEKAFRHFGHDITDEDHVLEAGLGFAVKTDKGDFIGRDAVLRKHETGLDRRLVQFRLTDPQPLLFHNEAVVRDGKIVGTITSGNYGHFLGGAIGLGYVPCRGESAADVLASNYEIEIAGQRVKAEASLLPMYDPKATRVRM</sequence>
<evidence type="ECO:0000313" key="8">
    <source>
        <dbReference type="Proteomes" id="UP000287687"/>
    </source>
</evidence>
<feature type="domain" description="FAD dependent oxidoreductase" evidence="3">
    <location>
        <begin position="16"/>
        <end position="376"/>
    </location>
</feature>
<dbReference type="AlphaFoldDB" id="A0A3S3RQE2"/>
<dbReference type="Pfam" id="PF16350">
    <property type="entry name" value="FAO_M"/>
    <property type="match status" value="1"/>
</dbReference>
<evidence type="ECO:0000259" key="5">
    <source>
        <dbReference type="Pfam" id="PF08669"/>
    </source>
</evidence>